<dbReference type="Proteomes" id="UP001165489">
    <property type="component" value="Unassembled WGS sequence"/>
</dbReference>
<feature type="signal peptide" evidence="2">
    <location>
        <begin position="1"/>
        <end position="24"/>
    </location>
</feature>
<feature type="transmembrane region" description="Helical" evidence="1">
    <location>
        <begin position="43"/>
        <end position="62"/>
    </location>
</feature>
<keyword evidence="1" id="KW-0472">Membrane</keyword>
<gene>
    <name evidence="3" type="ORF">MM239_17390</name>
</gene>
<keyword evidence="2" id="KW-0732">Signal</keyword>
<evidence type="ECO:0000313" key="4">
    <source>
        <dbReference type="Proteomes" id="UP001165489"/>
    </source>
</evidence>
<evidence type="ECO:0000256" key="1">
    <source>
        <dbReference type="SAM" id="Phobius"/>
    </source>
</evidence>
<evidence type="ECO:0008006" key="5">
    <source>
        <dbReference type="Google" id="ProtNLM"/>
    </source>
</evidence>
<feature type="chain" id="PRO_5046035838" description="CcmD family protein" evidence="2">
    <location>
        <begin position="25"/>
        <end position="79"/>
    </location>
</feature>
<evidence type="ECO:0000313" key="3">
    <source>
        <dbReference type="EMBL" id="MCH7411174.1"/>
    </source>
</evidence>
<evidence type="ECO:0000256" key="2">
    <source>
        <dbReference type="SAM" id="SignalP"/>
    </source>
</evidence>
<comment type="caution">
    <text evidence="3">The sequence shown here is derived from an EMBL/GenBank/DDBJ whole genome shotgun (WGS) entry which is preliminary data.</text>
</comment>
<sequence length="79" mass="9078">MKKIMSLTTSFIFYLCFASLNVFAQNQPDIPKPRGPIDFSQTSNIVIFIIIPTIIIIAFIIFRGRIKKIKGENEESRKD</sequence>
<name>A0ABS9V4N4_9BACT</name>
<reference evidence="3" key="1">
    <citation type="submission" date="2022-03" db="EMBL/GenBank/DDBJ databases">
        <title>De novo assembled genomes of Belliella spp. (Cyclobacteriaceae) strains.</title>
        <authorList>
            <person name="Szabo A."/>
            <person name="Korponai K."/>
            <person name="Felfoldi T."/>
        </authorList>
    </citation>
    <scope>NUCLEOTIDE SEQUENCE</scope>
    <source>
        <strain evidence="3">DSM 111904</strain>
    </source>
</reference>
<keyword evidence="1" id="KW-1133">Transmembrane helix</keyword>
<keyword evidence="4" id="KW-1185">Reference proteome</keyword>
<dbReference type="RefSeq" id="WP_241349527.1">
    <property type="nucleotide sequence ID" value="NZ_JAKZGP010000062.1"/>
</dbReference>
<keyword evidence="1" id="KW-0812">Transmembrane</keyword>
<protein>
    <recommendedName>
        <fullName evidence="5">CcmD family protein</fullName>
    </recommendedName>
</protein>
<accession>A0ABS9V4N4</accession>
<dbReference type="EMBL" id="JAKZGP010000062">
    <property type="protein sequence ID" value="MCH7411174.1"/>
    <property type="molecule type" value="Genomic_DNA"/>
</dbReference>
<proteinExistence type="predicted"/>
<organism evidence="3 4">
    <name type="scientific">Belliella filtrata</name>
    <dbReference type="NCBI Taxonomy" id="2923435"/>
    <lineage>
        <taxon>Bacteria</taxon>
        <taxon>Pseudomonadati</taxon>
        <taxon>Bacteroidota</taxon>
        <taxon>Cytophagia</taxon>
        <taxon>Cytophagales</taxon>
        <taxon>Cyclobacteriaceae</taxon>
        <taxon>Belliella</taxon>
    </lineage>
</organism>